<dbReference type="Proteomes" id="UP000789901">
    <property type="component" value="Unassembled WGS sequence"/>
</dbReference>
<accession>A0ABN7UNZ6</accession>
<name>A0ABN7UNZ6_GIGMA</name>
<feature type="region of interest" description="Disordered" evidence="1">
    <location>
        <begin position="1"/>
        <end position="28"/>
    </location>
</feature>
<feature type="compositionally biased region" description="Basic and acidic residues" evidence="1">
    <location>
        <begin position="19"/>
        <end position="28"/>
    </location>
</feature>
<reference evidence="2 3" key="1">
    <citation type="submission" date="2021-06" db="EMBL/GenBank/DDBJ databases">
        <authorList>
            <person name="Kallberg Y."/>
            <person name="Tangrot J."/>
            <person name="Rosling A."/>
        </authorList>
    </citation>
    <scope>NUCLEOTIDE SEQUENCE [LARGE SCALE GENOMIC DNA]</scope>
    <source>
        <strain evidence="2 3">120-4 pot B 10/14</strain>
    </source>
</reference>
<dbReference type="EMBL" id="CAJVQB010004699">
    <property type="protein sequence ID" value="CAG8643157.1"/>
    <property type="molecule type" value="Genomic_DNA"/>
</dbReference>
<sequence length="101" mass="12056">VTKTSSEIENSSESSGSEEETKSEYEKEELEDHCSDFQKIKVGSLTTQRSNWDKVKENRNFFLKVEEDPLQKLDIEILEDENYYHIEELFTEYNELFAWTF</sequence>
<evidence type="ECO:0000313" key="3">
    <source>
        <dbReference type="Proteomes" id="UP000789901"/>
    </source>
</evidence>
<organism evidence="2 3">
    <name type="scientific">Gigaspora margarita</name>
    <dbReference type="NCBI Taxonomy" id="4874"/>
    <lineage>
        <taxon>Eukaryota</taxon>
        <taxon>Fungi</taxon>
        <taxon>Fungi incertae sedis</taxon>
        <taxon>Mucoromycota</taxon>
        <taxon>Glomeromycotina</taxon>
        <taxon>Glomeromycetes</taxon>
        <taxon>Diversisporales</taxon>
        <taxon>Gigasporaceae</taxon>
        <taxon>Gigaspora</taxon>
    </lineage>
</organism>
<comment type="caution">
    <text evidence="2">The sequence shown here is derived from an EMBL/GenBank/DDBJ whole genome shotgun (WGS) entry which is preliminary data.</text>
</comment>
<gene>
    <name evidence="2" type="ORF">GMARGA_LOCUS8949</name>
</gene>
<protein>
    <submittedName>
        <fullName evidence="2">23145_t:CDS:1</fullName>
    </submittedName>
</protein>
<feature type="compositionally biased region" description="Low complexity" evidence="1">
    <location>
        <begin position="1"/>
        <end position="15"/>
    </location>
</feature>
<proteinExistence type="predicted"/>
<evidence type="ECO:0000256" key="1">
    <source>
        <dbReference type="SAM" id="MobiDB-lite"/>
    </source>
</evidence>
<feature type="non-terminal residue" evidence="2">
    <location>
        <position position="1"/>
    </location>
</feature>
<keyword evidence="3" id="KW-1185">Reference proteome</keyword>
<evidence type="ECO:0000313" key="2">
    <source>
        <dbReference type="EMBL" id="CAG8643157.1"/>
    </source>
</evidence>